<evidence type="ECO:0008006" key="3">
    <source>
        <dbReference type="Google" id="ProtNLM"/>
    </source>
</evidence>
<evidence type="ECO:0000313" key="2">
    <source>
        <dbReference type="Proteomes" id="UP000195573"/>
    </source>
</evidence>
<keyword evidence="2" id="KW-1185">Reference proteome</keyword>
<reference evidence="1 2" key="1">
    <citation type="submission" date="2017-04" db="EMBL/GenBank/DDBJ databases">
        <title>Complete Genome Sequence of the Bacillus horikoshii 20a strain from Cuatro Cienegas, Coahuila, Mexico.</title>
        <authorList>
            <person name="Zarza E."/>
            <person name="Alcaraz L.D."/>
            <person name="Aguilar-Salinas B."/>
            <person name="Islas A."/>
            <person name="Olmedo-Alvarez G."/>
        </authorList>
    </citation>
    <scope>NUCLEOTIDE SEQUENCE [LARGE SCALE GENOMIC DNA]</scope>
    <source>
        <strain evidence="1 2">20a</strain>
    </source>
</reference>
<dbReference type="GeneID" id="96738226"/>
<sequence>MGVLYVESSREGCGCFKCSTRGNSSESKCKPNSTTRSLEERVAILEGLVARNAQLIAENRRLITQLENGDAVSPEVREFFIENEGDTVTVATTFGTVTGTVITAGTDAAEILTPEGDILIIPYRSVETI</sequence>
<organism evidence="1 2">
    <name type="scientific">Sutcliffiella horikoshii</name>
    <dbReference type="NCBI Taxonomy" id="79883"/>
    <lineage>
        <taxon>Bacteria</taxon>
        <taxon>Bacillati</taxon>
        <taxon>Bacillota</taxon>
        <taxon>Bacilli</taxon>
        <taxon>Bacillales</taxon>
        <taxon>Bacillaceae</taxon>
        <taxon>Sutcliffiella</taxon>
    </lineage>
</organism>
<gene>
    <name evidence="1" type="ORF">B4U37_07275</name>
</gene>
<protein>
    <recommendedName>
        <fullName evidence="3">DUF2642 domain-containing protein</fullName>
    </recommendedName>
</protein>
<name>A0ABM6KH03_9BACI</name>
<proteinExistence type="predicted"/>
<dbReference type="RefSeq" id="WP_088017693.1">
    <property type="nucleotide sequence ID" value="NZ_CP020880.1"/>
</dbReference>
<dbReference type="Proteomes" id="UP000195573">
    <property type="component" value="Chromosome"/>
</dbReference>
<accession>A0ABM6KH03</accession>
<evidence type="ECO:0000313" key="1">
    <source>
        <dbReference type="EMBL" id="ART75842.1"/>
    </source>
</evidence>
<dbReference type="EMBL" id="CP020880">
    <property type="protein sequence ID" value="ART75842.1"/>
    <property type="molecule type" value="Genomic_DNA"/>
</dbReference>